<keyword evidence="2" id="KW-1185">Reference proteome</keyword>
<dbReference type="RefSeq" id="XP_026620751.1">
    <property type="nucleotide sequence ID" value="XM_026772491.1"/>
</dbReference>
<evidence type="ECO:0000313" key="1">
    <source>
        <dbReference type="EMBL" id="RDH27729.1"/>
    </source>
</evidence>
<dbReference type="EMBL" id="KZ852084">
    <property type="protein sequence ID" value="RDH27729.1"/>
    <property type="molecule type" value="Genomic_DNA"/>
</dbReference>
<sequence length="132" mass="14874">MPFPLSCRSYQHRPLYLGQITVLESELHGEERIGRRWLAKHPLCQGFMVRPSTTIGGWLYVASFILSNAHLPFVPRLLAAEEQLLGEQQKAQEESLVALQDWLKVNSIRVLAVDLPLLLVTTAAALGSENWQ</sequence>
<dbReference type="GeneID" id="38140847"/>
<organism evidence="1 2">
    <name type="scientific">Aspergillus welwitschiae</name>
    <dbReference type="NCBI Taxonomy" id="1341132"/>
    <lineage>
        <taxon>Eukaryota</taxon>
        <taxon>Fungi</taxon>
        <taxon>Dikarya</taxon>
        <taxon>Ascomycota</taxon>
        <taxon>Pezizomycotina</taxon>
        <taxon>Eurotiomycetes</taxon>
        <taxon>Eurotiomycetidae</taxon>
        <taxon>Eurotiales</taxon>
        <taxon>Aspergillaceae</taxon>
        <taxon>Aspergillus</taxon>
        <taxon>Aspergillus subgen. Circumdati</taxon>
    </lineage>
</organism>
<evidence type="ECO:0000313" key="2">
    <source>
        <dbReference type="Proteomes" id="UP000253729"/>
    </source>
</evidence>
<protein>
    <submittedName>
        <fullName evidence="1">Uncharacterized protein</fullName>
    </submittedName>
</protein>
<gene>
    <name evidence="1" type="ORF">BDQ94DRAFT_175317</name>
</gene>
<proteinExistence type="predicted"/>
<reference evidence="1 2" key="1">
    <citation type="submission" date="2018-07" db="EMBL/GenBank/DDBJ databases">
        <title>The genomes of Aspergillus section Nigri reveals drivers in fungal speciation.</title>
        <authorList>
            <consortium name="DOE Joint Genome Institute"/>
            <person name="Vesth T.C."/>
            <person name="Nybo J."/>
            <person name="Theobald S."/>
            <person name="Brandl J."/>
            <person name="Frisvad J.C."/>
            <person name="Nielsen K.F."/>
            <person name="Lyhne E.K."/>
            <person name="Kogle M.E."/>
            <person name="Kuo A."/>
            <person name="Riley R."/>
            <person name="Clum A."/>
            <person name="Nolan M."/>
            <person name="Lipzen A."/>
            <person name="Salamov A."/>
            <person name="Henrissat B."/>
            <person name="Wiebenga A."/>
            <person name="De vries R.P."/>
            <person name="Grigoriev I.V."/>
            <person name="Mortensen U.H."/>
            <person name="Andersen M.R."/>
            <person name="Baker S.E."/>
        </authorList>
    </citation>
    <scope>NUCLEOTIDE SEQUENCE [LARGE SCALE GENOMIC DNA]</scope>
    <source>
        <strain evidence="1 2">CBS 139.54b</strain>
    </source>
</reference>
<dbReference type="AlphaFoldDB" id="A0A3F3PLE3"/>
<dbReference type="Proteomes" id="UP000253729">
    <property type="component" value="Unassembled WGS sequence"/>
</dbReference>
<accession>A0A3F3PLE3</accession>
<name>A0A3F3PLE3_9EURO</name>